<evidence type="ECO:0000256" key="8">
    <source>
        <dbReference type="ARBA" id="ARBA00023315"/>
    </source>
</evidence>
<evidence type="ECO:0000256" key="6">
    <source>
        <dbReference type="ARBA" id="ARBA00013449"/>
    </source>
</evidence>
<dbReference type="EMBL" id="CP071090">
    <property type="protein sequence ID" value="QSQ25347.1"/>
    <property type="molecule type" value="Genomic_DNA"/>
</dbReference>
<evidence type="ECO:0000256" key="11">
    <source>
        <dbReference type="ARBA" id="ARBA00033407"/>
    </source>
</evidence>
<evidence type="ECO:0000256" key="1">
    <source>
        <dbReference type="ARBA" id="ARBA00000026"/>
    </source>
</evidence>
<comment type="catalytic activity">
    <reaction evidence="2">
        <text>2 a mycocerosyl-[mycocerosic acid synthase] + a phenolphthiocerol = a dimycocerosyl phenolphthiocerol + 2 holo-[mycocerosic acid synthase].</text>
        <dbReference type="EC" id="2.3.1.282"/>
    </reaction>
</comment>
<reference evidence="13 14" key="1">
    <citation type="submission" date="2021-02" db="EMBL/GenBank/DDBJ databases">
        <title>De Novo genome assembly of isolated myxobacteria.</title>
        <authorList>
            <person name="Stevens D.C."/>
        </authorList>
    </citation>
    <scope>NUCLEOTIDE SEQUENCE [LARGE SCALE GENOMIC DNA]</scope>
    <source>
        <strain evidence="14">SCPEA02</strain>
    </source>
</reference>
<dbReference type="Proteomes" id="UP000662747">
    <property type="component" value="Chromosome"/>
</dbReference>
<dbReference type="Gene3D" id="3.30.559.30">
    <property type="entry name" value="Nonribosomal peptide synthetase, condensation domain"/>
    <property type="match status" value="1"/>
</dbReference>
<evidence type="ECO:0000256" key="2">
    <source>
        <dbReference type="ARBA" id="ARBA00000625"/>
    </source>
</evidence>
<dbReference type="PANTHER" id="PTHR28037:SF1">
    <property type="entry name" value="ALCOHOL O-ACETYLTRANSFERASE 1-RELATED"/>
    <property type="match status" value="1"/>
</dbReference>
<evidence type="ECO:0000256" key="4">
    <source>
        <dbReference type="ARBA" id="ARBA00006558"/>
    </source>
</evidence>
<evidence type="ECO:0000256" key="9">
    <source>
        <dbReference type="ARBA" id="ARBA00030465"/>
    </source>
</evidence>
<comment type="similarity">
    <text evidence="4">Belongs to the acyltransferase PapA5 family.</text>
</comment>
<dbReference type="Gene3D" id="3.30.559.10">
    <property type="entry name" value="Chloramphenicol acetyltransferase-like domain"/>
    <property type="match status" value="1"/>
</dbReference>
<evidence type="ECO:0000313" key="13">
    <source>
        <dbReference type="EMBL" id="QSQ25347.1"/>
    </source>
</evidence>
<dbReference type="EC" id="2.3.1.282" evidence="5"/>
<evidence type="ECO:0000256" key="5">
    <source>
        <dbReference type="ARBA" id="ARBA00012866"/>
    </source>
</evidence>
<organism evidence="13 14">
    <name type="scientific">Pyxidicoccus parkwayensis</name>
    <dbReference type="NCBI Taxonomy" id="2813578"/>
    <lineage>
        <taxon>Bacteria</taxon>
        <taxon>Pseudomonadati</taxon>
        <taxon>Myxococcota</taxon>
        <taxon>Myxococcia</taxon>
        <taxon>Myxococcales</taxon>
        <taxon>Cystobacterineae</taxon>
        <taxon>Myxococcaceae</taxon>
        <taxon>Pyxidicoccus</taxon>
    </lineage>
</organism>
<dbReference type="PANTHER" id="PTHR28037">
    <property type="entry name" value="ALCOHOL O-ACETYLTRANSFERASE 1-RELATED"/>
    <property type="match status" value="1"/>
</dbReference>
<evidence type="ECO:0000313" key="14">
    <source>
        <dbReference type="Proteomes" id="UP000662747"/>
    </source>
</evidence>
<dbReference type="SUPFAM" id="SSF52777">
    <property type="entry name" value="CoA-dependent acyltransferases"/>
    <property type="match status" value="2"/>
</dbReference>
<dbReference type="InterPro" id="IPR023213">
    <property type="entry name" value="CAT-like_dom_sf"/>
</dbReference>
<dbReference type="InterPro" id="IPR052058">
    <property type="entry name" value="Alcohol_O-acetyltransferase"/>
</dbReference>
<keyword evidence="7" id="KW-0808">Transferase</keyword>
<evidence type="ECO:0000256" key="10">
    <source>
        <dbReference type="ARBA" id="ARBA00032317"/>
    </source>
</evidence>
<keyword evidence="8" id="KW-0012">Acyltransferase</keyword>
<name>A0ABX7P4L2_9BACT</name>
<gene>
    <name evidence="13" type="ORF">JY651_10650</name>
</gene>
<evidence type="ECO:0000256" key="3">
    <source>
        <dbReference type="ARBA" id="ARBA00001907"/>
    </source>
</evidence>
<comment type="catalytic activity">
    <reaction evidence="1">
        <text>2 a mycocerosyl-[mycocerosic acid synthase] + a phthiocerol = a dimycocerosyl phthiocerol + 2 holo-[mycocerosic acid synthase].</text>
        <dbReference type="EC" id="2.3.1.282"/>
    </reaction>
</comment>
<evidence type="ECO:0000256" key="7">
    <source>
        <dbReference type="ARBA" id="ARBA00022679"/>
    </source>
</evidence>
<feature type="domain" description="Phthiocerol/phthiodiolone dimycocerosyl transferase C-terminal" evidence="12">
    <location>
        <begin position="229"/>
        <end position="391"/>
    </location>
</feature>
<evidence type="ECO:0000259" key="12">
    <source>
        <dbReference type="Pfam" id="PF16911"/>
    </source>
</evidence>
<dbReference type="Pfam" id="PF16911">
    <property type="entry name" value="PapA_C"/>
    <property type="match status" value="1"/>
</dbReference>
<sequence length="446" mass="48265">MSAVPPPSVSSESMTAWRRPLGLAECLFWQIDRVICGNFIAYVELTGPVSDEALARGLVALAEAHPLLRARIVEDATVGRPCFESVEVTPPELVRVAPEELLAHWLRELDRPFADGSAPLFRAHVAGDAARSWVGLTFHHAIGDGRSSARLMTELVRFLDEGVAPTPSPPPPAQESFYRPEAFGAPDKAHHFATVVADIRARAQTLAPGNIIPGLCEELRLTRESGHHLLELSPEQTEALVQACRRNGATVHGALGAAWLGALHAEFLSPGQSVVMSLGSPVDLRTVRHSPTVSDDVGVRLSGVVSRIRVSNQEPFWELARTVTQDVRYQAELGNAHLLHELTYAQAPPNLSREGGVALIQGMMRFPWNSVITNVGRLPTPEPGRTLTLRGMGFLGGAMPSQAVVMSVSTCGGLRAHTVYDRRNLVPARAESLLGRFEQRLLAVIG</sequence>
<keyword evidence="14" id="KW-1185">Reference proteome</keyword>
<dbReference type="InterPro" id="IPR031641">
    <property type="entry name" value="PapA_C"/>
</dbReference>
<accession>A0ABX7P4L2</accession>
<protein>
    <recommendedName>
        <fullName evidence="6">Phthiocerol/phthiodiolone dimycocerosyl transferase</fullName>
        <ecNumber evidence="5">2.3.1.282</ecNumber>
    </recommendedName>
    <alternativeName>
        <fullName evidence="11">Acyltransferase PapA5</fullName>
    </alternativeName>
    <alternativeName>
        <fullName evidence="9">Phthiocerol/phthiodiolone O-acyltransferase</fullName>
    </alternativeName>
    <alternativeName>
        <fullName evidence="10">Polyketide synthase-associated protein A5</fullName>
    </alternativeName>
</protein>
<comment type="catalytic activity">
    <reaction evidence="3">
        <text>2 a mycocerosyl-[mycocerosic acid synthase] + a phthiodiolone = a dimycocerosyl phthiodiolone + 2 holo-[mycocerosic acid synthase].</text>
        <dbReference type="EC" id="2.3.1.282"/>
    </reaction>
</comment>
<proteinExistence type="inferred from homology"/>
<dbReference type="RefSeq" id="WP_206726902.1">
    <property type="nucleotide sequence ID" value="NZ_CP071090.1"/>
</dbReference>